<dbReference type="GO" id="GO:0060271">
    <property type="term" value="P:cilium assembly"/>
    <property type="evidence" value="ECO:0007669"/>
    <property type="project" value="TreeGrafter"/>
</dbReference>
<gene>
    <name evidence="4" type="ORF">Anas_06949</name>
</gene>
<feature type="region of interest" description="Disordered" evidence="3">
    <location>
        <begin position="1"/>
        <end position="37"/>
    </location>
</feature>
<organism evidence="4 5">
    <name type="scientific">Armadillidium nasatum</name>
    <dbReference type="NCBI Taxonomy" id="96803"/>
    <lineage>
        <taxon>Eukaryota</taxon>
        <taxon>Metazoa</taxon>
        <taxon>Ecdysozoa</taxon>
        <taxon>Arthropoda</taxon>
        <taxon>Crustacea</taxon>
        <taxon>Multicrustacea</taxon>
        <taxon>Malacostraca</taxon>
        <taxon>Eumalacostraca</taxon>
        <taxon>Peracarida</taxon>
        <taxon>Isopoda</taxon>
        <taxon>Oniscidea</taxon>
        <taxon>Crinocheta</taxon>
        <taxon>Armadillidiidae</taxon>
        <taxon>Armadillidium</taxon>
    </lineage>
</organism>
<evidence type="ECO:0000256" key="1">
    <source>
        <dbReference type="ARBA" id="ARBA00022737"/>
    </source>
</evidence>
<evidence type="ECO:0000256" key="3">
    <source>
        <dbReference type="SAM" id="MobiDB-lite"/>
    </source>
</evidence>
<dbReference type="GO" id="GO:0061512">
    <property type="term" value="P:protein localization to cilium"/>
    <property type="evidence" value="ECO:0007669"/>
    <property type="project" value="TreeGrafter"/>
</dbReference>
<dbReference type="EMBL" id="SEYY01018888">
    <property type="protein sequence ID" value="KAB7498890.1"/>
    <property type="molecule type" value="Genomic_DNA"/>
</dbReference>
<evidence type="ECO:0000256" key="2">
    <source>
        <dbReference type="ARBA" id="ARBA00022803"/>
    </source>
</evidence>
<dbReference type="OrthoDB" id="309339at2759"/>
<comment type="caution">
    <text evidence="4">The sequence shown here is derived from an EMBL/GenBank/DDBJ whole genome shotgun (WGS) entry which is preliminary data.</text>
</comment>
<evidence type="ECO:0000313" key="4">
    <source>
        <dbReference type="EMBL" id="KAB7498890.1"/>
    </source>
</evidence>
<keyword evidence="2" id="KW-0802">TPR repeat</keyword>
<reference evidence="4 5" key="1">
    <citation type="journal article" date="2019" name="PLoS Biol.">
        <title>Sex chromosomes control vertical transmission of feminizing Wolbachia symbionts in an isopod.</title>
        <authorList>
            <person name="Becking T."/>
            <person name="Chebbi M.A."/>
            <person name="Giraud I."/>
            <person name="Moumen B."/>
            <person name="Laverre T."/>
            <person name="Caubet Y."/>
            <person name="Peccoud J."/>
            <person name="Gilbert C."/>
            <person name="Cordaux R."/>
        </authorList>
    </citation>
    <scope>NUCLEOTIDE SEQUENCE [LARGE SCALE GENOMIC DNA]</scope>
    <source>
        <strain evidence="4">ANa2</strain>
        <tissue evidence="4">Whole body excluding digestive tract and cuticle</tissue>
    </source>
</reference>
<proteinExistence type="predicted"/>
<dbReference type="AlphaFoldDB" id="A0A5N5T1T9"/>
<protein>
    <submittedName>
        <fullName evidence="4">Uncharacterized protein</fullName>
    </submittedName>
</protein>
<dbReference type="GO" id="GO:0036064">
    <property type="term" value="C:ciliary basal body"/>
    <property type="evidence" value="ECO:0007669"/>
    <property type="project" value="TreeGrafter"/>
</dbReference>
<dbReference type="PANTHER" id="PTHR44186:SF1">
    <property type="entry name" value="BARDET-BIEDL SYNDROME 4 PROTEIN"/>
    <property type="match status" value="1"/>
</dbReference>
<keyword evidence="1" id="KW-0677">Repeat</keyword>
<evidence type="ECO:0000313" key="5">
    <source>
        <dbReference type="Proteomes" id="UP000326759"/>
    </source>
</evidence>
<dbReference type="Proteomes" id="UP000326759">
    <property type="component" value="Unassembled WGS sequence"/>
</dbReference>
<accession>A0A5N5T1T9</accession>
<name>A0A5N5T1T9_9CRUS</name>
<sequence length="83" mass="9426">MNPPSETPESNVNGTPSAPPAPGSALKTRTRQKKAPELQAVEKRNWLIHLLYVKKDFEQCKKIIQLQLEDTRGMCEYANYVQV</sequence>
<dbReference type="PANTHER" id="PTHR44186">
    <property type="match status" value="1"/>
</dbReference>
<keyword evidence="5" id="KW-1185">Reference proteome</keyword>